<evidence type="ECO:0000313" key="4">
    <source>
        <dbReference type="Proteomes" id="UP000594262"/>
    </source>
</evidence>
<feature type="compositionally biased region" description="Low complexity" evidence="2">
    <location>
        <begin position="538"/>
        <end position="550"/>
    </location>
</feature>
<feature type="region of interest" description="Disordered" evidence="2">
    <location>
        <begin position="368"/>
        <end position="406"/>
    </location>
</feature>
<keyword evidence="1" id="KW-0175">Coiled coil</keyword>
<name>A0A7M5VBE0_9CNID</name>
<proteinExistence type="predicted"/>
<dbReference type="RefSeq" id="XP_066924149.1">
    <property type="nucleotide sequence ID" value="XM_067068048.1"/>
</dbReference>
<feature type="region of interest" description="Disordered" evidence="2">
    <location>
        <begin position="317"/>
        <end position="338"/>
    </location>
</feature>
<organism evidence="3 4">
    <name type="scientific">Clytia hemisphaerica</name>
    <dbReference type="NCBI Taxonomy" id="252671"/>
    <lineage>
        <taxon>Eukaryota</taxon>
        <taxon>Metazoa</taxon>
        <taxon>Cnidaria</taxon>
        <taxon>Hydrozoa</taxon>
        <taxon>Hydroidolina</taxon>
        <taxon>Leptothecata</taxon>
        <taxon>Obeliida</taxon>
        <taxon>Clytiidae</taxon>
        <taxon>Clytia</taxon>
    </lineage>
</organism>
<sequence>MDVMKHPGDIHHHNQQRNYFHNTTAHHHQHNQHDFEYIVPPSHPHTTPTTHYERHHTTPMTSNPKYFYNSQQGQDSYYFPSSHLRHTIWLDRKNQDRIENWLTEQHEYTGYPPPETESVISLRSSSAVDLLTGERSLIDEVKYKSEERIQQTHFLEVDDPKQNGLFKRYNSPDCIRRRYFSPRSDPALNTVGKQSSLLPTRSASYKQLWHSNGEYSSTDHRLNPTFYQAGKGNTFPRRGGKFAGQREFLQTQSTENMGQQMDKYQQKVLLNPYASVTSTQHDSDKENRILNRQVNKQVEESFLVGRTFVLNGISLHNKPDVSDHTSTPGRNSSVAATQNTLYNSTEIIDTSTSNKTDNEKVSMNNSLIKEVEERVPSPISHTEPRSTSTYHQRVVSAPATTDSTHLQRDPYWRGETAQRKISHEVRKVKAFSWPKRAVLPQQTDKDFMERVTRKQTFNSDQNKTNETNSIPDDASDQSDVPPARPPLPAEHMYPKRDSSSAHRTSSLRSTSQLSQACSQISEEEIIPQEIKHDEHQALSESSYASSSAPSQNFQHSSTCELSKRVSMSLKDLIRIHEKEIARVSGAFSTRTLDKIDEKASSVKSRDEAHVDHSKWKRHTTIGLLGDFTSYPSERSASGPLSPRSDGSLLSPDARSSSRHSARKFNITISSRAASSDASELVTSPLSPKDNSAFKSPPPNILPKPKKVTTSSMVTSPLQTVVAPLKAQTHEEYNVPFETSYIAHTSDTSVQTEGNFSRTASFRKNEKRVRELTEEKELMKISFEEERKELNRKLQEQKKVANAYQKLEDRYRKKVYELQKAMKMCSCSGSRYFANGIDNFRQDHSSPVNDHPNDISVQKVDGILHQLEAWLNHHTNGITYPDSDISSLFGSNAADEVYVRNSKRASDHYNGNGSIPLDRIIDRIDATSV</sequence>
<accession>A0A7M5VBE0</accession>
<evidence type="ECO:0000313" key="3">
    <source>
        <dbReference type="EnsemblMetazoa" id="CLYHEMP007045.1"/>
    </source>
</evidence>
<feature type="compositionally biased region" description="Low complexity" evidence="2">
    <location>
        <begin position="501"/>
        <end position="519"/>
    </location>
</feature>
<protein>
    <submittedName>
        <fullName evidence="3">Uncharacterized protein</fullName>
    </submittedName>
</protein>
<feature type="coiled-coil region" evidence="1">
    <location>
        <begin position="768"/>
        <end position="809"/>
    </location>
</feature>
<dbReference type="OrthoDB" id="5985274at2759"/>
<reference evidence="3" key="1">
    <citation type="submission" date="2021-01" db="UniProtKB">
        <authorList>
            <consortium name="EnsemblMetazoa"/>
        </authorList>
    </citation>
    <scope>IDENTIFICATION</scope>
</reference>
<evidence type="ECO:0000256" key="1">
    <source>
        <dbReference type="SAM" id="Coils"/>
    </source>
</evidence>
<dbReference type="EnsemblMetazoa" id="CLYHEMT007045.1">
    <property type="protein sequence ID" value="CLYHEMP007045.1"/>
    <property type="gene ID" value="CLYHEMG007045"/>
</dbReference>
<dbReference type="Proteomes" id="UP000594262">
    <property type="component" value="Unplaced"/>
</dbReference>
<feature type="region of interest" description="Disordered" evidence="2">
    <location>
        <begin position="626"/>
        <end position="661"/>
    </location>
</feature>
<feature type="region of interest" description="Disordered" evidence="2">
    <location>
        <begin position="675"/>
        <end position="709"/>
    </location>
</feature>
<feature type="compositionally biased region" description="Polar residues" evidence="2">
    <location>
        <begin position="675"/>
        <end position="693"/>
    </location>
</feature>
<dbReference type="AlphaFoldDB" id="A0A7M5VBE0"/>
<feature type="region of interest" description="Disordered" evidence="2">
    <location>
        <begin position="453"/>
        <end position="519"/>
    </location>
</feature>
<evidence type="ECO:0000256" key="2">
    <source>
        <dbReference type="SAM" id="MobiDB-lite"/>
    </source>
</evidence>
<feature type="compositionally biased region" description="Polar residues" evidence="2">
    <location>
        <begin position="454"/>
        <end position="470"/>
    </location>
</feature>
<feature type="region of interest" description="Disordered" evidence="2">
    <location>
        <begin position="534"/>
        <end position="560"/>
    </location>
</feature>
<feature type="compositionally biased region" description="Polar residues" evidence="2">
    <location>
        <begin position="551"/>
        <end position="560"/>
    </location>
</feature>
<keyword evidence="4" id="KW-1185">Reference proteome</keyword>
<dbReference type="GeneID" id="136811444"/>
<feature type="compositionally biased region" description="Polar residues" evidence="2">
    <location>
        <begin position="324"/>
        <end position="338"/>
    </location>
</feature>